<keyword evidence="3" id="KW-1185">Reference proteome</keyword>
<dbReference type="SUPFAM" id="SSF102588">
    <property type="entry name" value="LmbE-like"/>
    <property type="match status" value="1"/>
</dbReference>
<evidence type="ECO:0000256" key="1">
    <source>
        <dbReference type="SAM" id="Phobius"/>
    </source>
</evidence>
<protein>
    <submittedName>
        <fullName evidence="2">PIG-L family deacetylase</fullName>
    </submittedName>
</protein>
<name>A0A8I0A9T6_9FIRM</name>
<accession>A0A8I0A9T6</accession>
<keyword evidence="1" id="KW-1133">Transmembrane helix</keyword>
<dbReference type="AlphaFoldDB" id="A0A8I0A9T6"/>
<dbReference type="Gene3D" id="3.40.50.10320">
    <property type="entry name" value="LmbE-like"/>
    <property type="match status" value="1"/>
</dbReference>
<evidence type="ECO:0000313" key="3">
    <source>
        <dbReference type="Proteomes" id="UP000652847"/>
    </source>
</evidence>
<comment type="caution">
    <text evidence="2">The sequence shown here is derived from an EMBL/GenBank/DDBJ whole genome shotgun (WGS) entry which is preliminary data.</text>
</comment>
<dbReference type="EMBL" id="JACOOT010000004">
    <property type="protein sequence ID" value="MBC5649931.1"/>
    <property type="molecule type" value="Genomic_DNA"/>
</dbReference>
<sequence>MNNHFSASSNAGRILSWLARHWKRLLAAIVILAAIAFAGHEFYLFYPYLNLPHVTTADLDALDLDGYDKVMFVAHPDDDLLWGGRHLIEDDYLVVCMTRGNDPVRSAEFKSVMEATGDKYLILSYPDKIGKDRSSWSYWKKDMEADIATVLNYKDWKQVATHNADGEYGHHHHQMTHQLVEKAYKETNCGAAFYSFGKYYVNDKIPYDLAEMPKDLYIQKRKLAKLYASQRTTVRKMYHMLPYEYWQEIAIEK</sequence>
<evidence type="ECO:0000313" key="2">
    <source>
        <dbReference type="EMBL" id="MBC5649931.1"/>
    </source>
</evidence>
<dbReference type="Proteomes" id="UP000652847">
    <property type="component" value="Unassembled WGS sequence"/>
</dbReference>
<gene>
    <name evidence="2" type="ORF">H8S54_02030</name>
</gene>
<dbReference type="InterPro" id="IPR024078">
    <property type="entry name" value="LmbE-like_dom_sf"/>
</dbReference>
<keyword evidence="1" id="KW-0472">Membrane</keyword>
<keyword evidence="1" id="KW-0812">Transmembrane</keyword>
<reference evidence="2 3" key="1">
    <citation type="submission" date="2020-08" db="EMBL/GenBank/DDBJ databases">
        <title>Genome public.</title>
        <authorList>
            <person name="Liu C."/>
            <person name="Sun Q."/>
        </authorList>
    </citation>
    <scope>NUCLEOTIDE SEQUENCE [LARGE SCALE GENOMIC DNA]</scope>
    <source>
        <strain evidence="2 3">BX17</strain>
    </source>
</reference>
<dbReference type="InterPro" id="IPR003737">
    <property type="entry name" value="GlcNAc_PI_deacetylase-related"/>
</dbReference>
<organism evidence="2 3">
    <name type="scientific">Blautia segnis</name>
    <dbReference type="NCBI Taxonomy" id="2763030"/>
    <lineage>
        <taxon>Bacteria</taxon>
        <taxon>Bacillati</taxon>
        <taxon>Bacillota</taxon>
        <taxon>Clostridia</taxon>
        <taxon>Lachnospirales</taxon>
        <taxon>Lachnospiraceae</taxon>
        <taxon>Blautia</taxon>
    </lineage>
</organism>
<dbReference type="Pfam" id="PF02585">
    <property type="entry name" value="PIG-L"/>
    <property type="match status" value="1"/>
</dbReference>
<dbReference type="RefSeq" id="WP_186900788.1">
    <property type="nucleotide sequence ID" value="NZ_JACOOT010000004.1"/>
</dbReference>
<proteinExistence type="predicted"/>
<feature type="transmembrane region" description="Helical" evidence="1">
    <location>
        <begin position="25"/>
        <end position="46"/>
    </location>
</feature>